<dbReference type="Proteomes" id="UP000070544">
    <property type="component" value="Unassembled WGS sequence"/>
</dbReference>
<dbReference type="PANTHER" id="PTHR47383:SF8">
    <property type="entry name" value="OS01G0768300 PROTEIN"/>
    <property type="match status" value="1"/>
</dbReference>
<dbReference type="AlphaFoldDB" id="A0A139A3T5"/>
<reference evidence="3 4" key="1">
    <citation type="journal article" date="2015" name="Genome Biol. Evol.">
        <title>Phylogenomic analyses indicate that early fungi evolved digesting cell walls of algal ancestors of land plants.</title>
        <authorList>
            <person name="Chang Y."/>
            <person name="Wang S."/>
            <person name="Sekimoto S."/>
            <person name="Aerts A.L."/>
            <person name="Choi C."/>
            <person name="Clum A."/>
            <person name="LaButti K.M."/>
            <person name="Lindquist E.A."/>
            <person name="Yee Ngan C."/>
            <person name="Ohm R.A."/>
            <person name="Salamov A.A."/>
            <person name="Grigoriev I.V."/>
            <person name="Spatafora J.W."/>
            <person name="Berbee M.L."/>
        </authorList>
    </citation>
    <scope>NUCLEOTIDE SEQUENCE [LARGE SCALE GENOMIC DNA]</scope>
    <source>
        <strain evidence="3 4">JEL478</strain>
    </source>
</reference>
<sequence>MNSSGGSTAIHGSSNASPNVSLSPASRGSPFAAAAGSVNHQKDPDKQLRAAIELITDAYDSKTLALANEISHWRTVSSNQRQHILSLETELGTTQNQVDELRKQLDRAEQEKRLLVASKNAVVEKYKECVRAAEKLEEFRKSIVSMVSFSPPSIPTSGVGDITGVFGGDLSSLLPEAVPTTSSPRHGARAGGSPAETLVGGPGDVMAGGRPNSRTGGGGGGGWNDRTQSLSPTARGYSPPSRLEPHHEIPDISFDLSGINPPTFATTSFIRDQEREQEQRSGLGEDGHGLNLSAASFAEVQFEDSSFGDQLSHIMSPSGRGGNNTREQEQDSVVESGHLRVQSPTERSHPSTVLGNGLRQFGSPAERQQVPASTPPLHTTRPPLSANPPRRAAPAPPQSSHQVVNTSMASSASSRSAPSPSPTDTSHLYSQIRSNLTKREFDEFATTISRFNRGEQSADETVRGLAKLVRDRDHFVRMRALVYSAVSEGGGETAGAGKPGQGQEVGARAGTTNVKGR</sequence>
<feature type="compositionally biased region" description="Polar residues" evidence="2">
    <location>
        <begin position="1"/>
        <end position="26"/>
    </location>
</feature>
<protein>
    <submittedName>
        <fullName evidence="3">Uncharacterized protein</fullName>
    </submittedName>
</protein>
<evidence type="ECO:0000256" key="2">
    <source>
        <dbReference type="SAM" id="MobiDB-lite"/>
    </source>
</evidence>
<feature type="compositionally biased region" description="Low complexity" evidence="2">
    <location>
        <begin position="406"/>
        <end position="426"/>
    </location>
</feature>
<feature type="compositionally biased region" description="Basic and acidic residues" evidence="2">
    <location>
        <begin position="271"/>
        <end position="288"/>
    </location>
</feature>
<evidence type="ECO:0000313" key="3">
    <source>
        <dbReference type="EMBL" id="KXS11462.1"/>
    </source>
</evidence>
<feature type="region of interest" description="Disordered" evidence="2">
    <location>
        <begin position="1"/>
        <end position="44"/>
    </location>
</feature>
<gene>
    <name evidence="3" type="ORF">M427DRAFT_138242</name>
</gene>
<feature type="compositionally biased region" description="Gly residues" evidence="2">
    <location>
        <begin position="488"/>
        <end position="500"/>
    </location>
</feature>
<feature type="coiled-coil region" evidence="1">
    <location>
        <begin position="84"/>
        <end position="118"/>
    </location>
</feature>
<evidence type="ECO:0000256" key="1">
    <source>
        <dbReference type="SAM" id="Coils"/>
    </source>
</evidence>
<keyword evidence="1" id="KW-0175">Coiled coil</keyword>
<feature type="region of interest" description="Disordered" evidence="2">
    <location>
        <begin position="488"/>
        <end position="517"/>
    </location>
</feature>
<dbReference type="PANTHER" id="PTHR47383">
    <property type="entry name" value="OS03G0659800 PROTEIN"/>
    <property type="match status" value="1"/>
</dbReference>
<proteinExistence type="predicted"/>
<keyword evidence="4" id="KW-1185">Reference proteome</keyword>
<dbReference type="InterPro" id="IPR058936">
    <property type="entry name" value="At4g15545-like"/>
</dbReference>
<feature type="region of interest" description="Disordered" evidence="2">
    <location>
        <begin position="178"/>
        <end position="248"/>
    </location>
</feature>
<accession>A0A139A3T5</accession>
<feature type="compositionally biased region" description="Low complexity" evidence="2">
    <location>
        <begin position="381"/>
        <end position="393"/>
    </location>
</feature>
<dbReference type="OrthoDB" id="5600217at2759"/>
<dbReference type="OMA" id="EISHWRT"/>
<dbReference type="EMBL" id="KQ965802">
    <property type="protein sequence ID" value="KXS11462.1"/>
    <property type="molecule type" value="Genomic_DNA"/>
</dbReference>
<feature type="region of interest" description="Disordered" evidence="2">
    <location>
        <begin position="309"/>
        <end position="428"/>
    </location>
</feature>
<organism evidence="3 4">
    <name type="scientific">Gonapodya prolifera (strain JEL478)</name>
    <name type="common">Monoblepharis prolifera</name>
    <dbReference type="NCBI Taxonomy" id="1344416"/>
    <lineage>
        <taxon>Eukaryota</taxon>
        <taxon>Fungi</taxon>
        <taxon>Fungi incertae sedis</taxon>
        <taxon>Chytridiomycota</taxon>
        <taxon>Chytridiomycota incertae sedis</taxon>
        <taxon>Monoblepharidomycetes</taxon>
        <taxon>Monoblepharidales</taxon>
        <taxon>Gonapodyaceae</taxon>
        <taxon>Gonapodya</taxon>
    </lineage>
</organism>
<feature type="region of interest" description="Disordered" evidence="2">
    <location>
        <begin position="269"/>
        <end position="288"/>
    </location>
</feature>
<evidence type="ECO:0000313" key="4">
    <source>
        <dbReference type="Proteomes" id="UP000070544"/>
    </source>
</evidence>
<feature type="compositionally biased region" description="Polar residues" evidence="2">
    <location>
        <begin position="342"/>
        <end position="354"/>
    </location>
</feature>
<name>A0A139A3T5_GONPJ</name>